<dbReference type="InterPro" id="IPR001537">
    <property type="entry name" value="SpoU_MeTrfase"/>
</dbReference>
<dbReference type="Gene3D" id="3.40.1280.10">
    <property type="match status" value="1"/>
</dbReference>
<evidence type="ECO:0000313" key="6">
    <source>
        <dbReference type="Proteomes" id="UP000054558"/>
    </source>
</evidence>
<feature type="domain" description="tRNA/rRNA methyltransferase SpoU type" evidence="4">
    <location>
        <begin position="31"/>
        <end position="168"/>
    </location>
</feature>
<proteinExistence type="predicted"/>
<dbReference type="Proteomes" id="UP000054558">
    <property type="component" value="Unassembled WGS sequence"/>
</dbReference>
<feature type="region of interest" description="Disordered" evidence="3">
    <location>
        <begin position="197"/>
        <end position="241"/>
    </location>
</feature>
<dbReference type="GO" id="GO:0006396">
    <property type="term" value="P:RNA processing"/>
    <property type="evidence" value="ECO:0007669"/>
    <property type="project" value="InterPro"/>
</dbReference>
<reference evidence="5 6" key="1">
    <citation type="journal article" date="2014" name="Nat. Commun.">
        <title>Klebsormidium flaccidum genome reveals primary factors for plant terrestrial adaptation.</title>
        <authorList>
            <person name="Hori K."/>
            <person name="Maruyama F."/>
            <person name="Fujisawa T."/>
            <person name="Togashi T."/>
            <person name="Yamamoto N."/>
            <person name="Seo M."/>
            <person name="Sato S."/>
            <person name="Yamada T."/>
            <person name="Mori H."/>
            <person name="Tajima N."/>
            <person name="Moriyama T."/>
            <person name="Ikeuchi M."/>
            <person name="Watanabe M."/>
            <person name="Wada H."/>
            <person name="Kobayashi K."/>
            <person name="Saito M."/>
            <person name="Masuda T."/>
            <person name="Sasaki-Sekimoto Y."/>
            <person name="Mashiguchi K."/>
            <person name="Awai K."/>
            <person name="Shimojima M."/>
            <person name="Masuda S."/>
            <person name="Iwai M."/>
            <person name="Nobusawa T."/>
            <person name="Narise T."/>
            <person name="Kondo S."/>
            <person name="Saito H."/>
            <person name="Sato R."/>
            <person name="Murakawa M."/>
            <person name="Ihara Y."/>
            <person name="Oshima-Yamada Y."/>
            <person name="Ohtaka K."/>
            <person name="Satoh M."/>
            <person name="Sonobe K."/>
            <person name="Ishii M."/>
            <person name="Ohtani R."/>
            <person name="Kanamori-Sato M."/>
            <person name="Honoki R."/>
            <person name="Miyazaki D."/>
            <person name="Mochizuki H."/>
            <person name="Umetsu J."/>
            <person name="Higashi K."/>
            <person name="Shibata D."/>
            <person name="Kamiya Y."/>
            <person name="Sato N."/>
            <person name="Nakamura Y."/>
            <person name="Tabata S."/>
            <person name="Ida S."/>
            <person name="Kurokawa K."/>
            <person name="Ohta H."/>
        </authorList>
    </citation>
    <scope>NUCLEOTIDE SEQUENCE [LARGE SCALE GENOMIC DNA]</scope>
    <source>
        <strain evidence="5 6">NIES-2285</strain>
    </source>
</reference>
<feature type="region of interest" description="Disordered" evidence="3">
    <location>
        <begin position="1"/>
        <end position="29"/>
    </location>
</feature>
<keyword evidence="2" id="KW-0808">Transferase</keyword>
<dbReference type="GO" id="GO:0032259">
    <property type="term" value="P:methylation"/>
    <property type="evidence" value="ECO:0007669"/>
    <property type="project" value="UniProtKB-KW"/>
</dbReference>
<keyword evidence="1" id="KW-0489">Methyltransferase</keyword>
<dbReference type="STRING" id="105231.A0A1Y1HUT9"/>
<keyword evidence="6" id="KW-1185">Reference proteome</keyword>
<dbReference type="PANTHER" id="PTHR43191">
    <property type="entry name" value="RRNA METHYLTRANSFERASE 3"/>
    <property type="match status" value="1"/>
</dbReference>
<dbReference type="OMA" id="YQHVRHH"/>
<dbReference type="AlphaFoldDB" id="A0A1Y1HUT9"/>
<dbReference type="CDD" id="cd18096">
    <property type="entry name" value="SpoU-like"/>
    <property type="match status" value="1"/>
</dbReference>
<sequence length="241" mass="26137">MQPTAADKVSRPDADDESAPSSSGTSSPKSYLLVHNVSKKHNIGTLSRSCTAFGVTQVCIVGQNAYNTFGSHGAAEYVDIRHFWKLEDAAKYLKEDCQCDIVGVEIVEGALAVHKRPFKRNTAFILGNEGTGLSQKQIEICDYFVYISQYGPGTASLNVTVAASIVLHAFAVWAGMPERGREGQKFVVAERPVRQTTRRVCQDSPEDVAAARKERQAASLQDHSDDLGLGSIDLEDSASNE</sequence>
<feature type="compositionally biased region" description="Basic and acidic residues" evidence="3">
    <location>
        <begin position="209"/>
        <end position="226"/>
    </location>
</feature>
<dbReference type="EMBL" id="DF236983">
    <property type="protein sequence ID" value="GAQ79618.1"/>
    <property type="molecule type" value="Genomic_DNA"/>
</dbReference>
<evidence type="ECO:0000256" key="3">
    <source>
        <dbReference type="SAM" id="MobiDB-lite"/>
    </source>
</evidence>
<evidence type="ECO:0000256" key="2">
    <source>
        <dbReference type="ARBA" id="ARBA00022679"/>
    </source>
</evidence>
<organism evidence="5 6">
    <name type="scientific">Klebsormidium nitens</name>
    <name type="common">Green alga</name>
    <name type="synonym">Ulothrix nitens</name>
    <dbReference type="NCBI Taxonomy" id="105231"/>
    <lineage>
        <taxon>Eukaryota</taxon>
        <taxon>Viridiplantae</taxon>
        <taxon>Streptophyta</taxon>
        <taxon>Klebsormidiophyceae</taxon>
        <taxon>Klebsormidiales</taxon>
        <taxon>Klebsormidiaceae</taxon>
        <taxon>Klebsormidium</taxon>
    </lineage>
</organism>
<evidence type="ECO:0000313" key="5">
    <source>
        <dbReference type="EMBL" id="GAQ79618.1"/>
    </source>
</evidence>
<gene>
    <name evidence="5" type="ORF">KFL_000340210</name>
</gene>
<evidence type="ECO:0000256" key="1">
    <source>
        <dbReference type="ARBA" id="ARBA00022603"/>
    </source>
</evidence>
<accession>A0A1Y1HUT9</accession>
<dbReference type="OrthoDB" id="270651at2759"/>
<dbReference type="GO" id="GO:0003723">
    <property type="term" value="F:RNA binding"/>
    <property type="evidence" value="ECO:0007669"/>
    <property type="project" value="InterPro"/>
</dbReference>
<protein>
    <recommendedName>
        <fullName evidence="4">tRNA/rRNA methyltransferase SpoU type domain-containing protein</fullName>
    </recommendedName>
</protein>
<dbReference type="InterPro" id="IPR029026">
    <property type="entry name" value="tRNA_m1G_MTases_N"/>
</dbReference>
<dbReference type="InterPro" id="IPR051259">
    <property type="entry name" value="rRNA_Methyltransferase"/>
</dbReference>
<name>A0A1Y1HUT9_KLENI</name>
<evidence type="ECO:0000259" key="4">
    <source>
        <dbReference type="Pfam" id="PF00588"/>
    </source>
</evidence>
<dbReference type="SUPFAM" id="SSF75217">
    <property type="entry name" value="alpha/beta knot"/>
    <property type="match status" value="1"/>
</dbReference>
<dbReference type="Pfam" id="PF00588">
    <property type="entry name" value="SpoU_methylase"/>
    <property type="match status" value="1"/>
</dbReference>
<dbReference type="InterPro" id="IPR029028">
    <property type="entry name" value="Alpha/beta_knot_MTases"/>
</dbReference>
<dbReference type="GO" id="GO:0008173">
    <property type="term" value="F:RNA methyltransferase activity"/>
    <property type="evidence" value="ECO:0007669"/>
    <property type="project" value="InterPro"/>
</dbReference>
<dbReference type="PANTHER" id="PTHR43191:SF7">
    <property type="entry name" value="OBP33PEP LIKE PROTEIN"/>
    <property type="match status" value="1"/>
</dbReference>
<feature type="compositionally biased region" description="Low complexity" evidence="3">
    <location>
        <begin position="19"/>
        <end position="29"/>
    </location>
</feature>